<gene>
    <name evidence="5" type="ORF">D3227_27715</name>
</gene>
<dbReference type="Pfam" id="PF00106">
    <property type="entry name" value="adh_short"/>
    <property type="match status" value="1"/>
</dbReference>
<reference evidence="5 6" key="1">
    <citation type="submission" date="2018-09" db="EMBL/GenBank/DDBJ databases">
        <title>Mesorhizobium carmichaelinearum sp. nov. isolated from Carmichaelinea spp. root nodules in New Zealand.</title>
        <authorList>
            <person name="De Meyer S.E."/>
        </authorList>
    </citation>
    <scope>NUCLEOTIDE SEQUENCE [LARGE SCALE GENOMIC DNA]</scope>
    <source>
        <strain evidence="5 6">ICMP19557</strain>
    </source>
</reference>
<evidence type="ECO:0000256" key="1">
    <source>
        <dbReference type="ARBA" id="ARBA00006484"/>
    </source>
</evidence>
<organism evidence="5 6">
    <name type="scientific">Mesorhizobium waimense</name>
    <dbReference type="NCBI Taxonomy" id="1300307"/>
    <lineage>
        <taxon>Bacteria</taxon>
        <taxon>Pseudomonadati</taxon>
        <taxon>Pseudomonadota</taxon>
        <taxon>Alphaproteobacteria</taxon>
        <taxon>Hyphomicrobiales</taxon>
        <taxon>Phyllobacteriaceae</taxon>
        <taxon>Mesorhizobium</taxon>
    </lineage>
</organism>
<evidence type="ECO:0000259" key="4">
    <source>
        <dbReference type="SMART" id="SM00822"/>
    </source>
</evidence>
<proteinExistence type="inferred from homology"/>
<keyword evidence="2" id="KW-0560">Oxidoreductase</keyword>
<evidence type="ECO:0000313" key="6">
    <source>
        <dbReference type="Proteomes" id="UP000272706"/>
    </source>
</evidence>
<dbReference type="PANTHER" id="PTHR44196">
    <property type="entry name" value="DEHYDROGENASE/REDUCTASE SDR FAMILY MEMBER 7B"/>
    <property type="match status" value="1"/>
</dbReference>
<comment type="similarity">
    <text evidence="1 3">Belongs to the short-chain dehydrogenases/reductases (SDR) family.</text>
</comment>
<evidence type="ECO:0000313" key="5">
    <source>
        <dbReference type="EMBL" id="RJT31999.1"/>
    </source>
</evidence>
<keyword evidence="6" id="KW-1185">Reference proteome</keyword>
<dbReference type="EMBL" id="QZWZ01000028">
    <property type="protein sequence ID" value="RJT31999.1"/>
    <property type="molecule type" value="Genomic_DNA"/>
</dbReference>
<dbReference type="SMART" id="SM00822">
    <property type="entry name" value="PKS_KR"/>
    <property type="match status" value="1"/>
</dbReference>
<accession>A0A3A5KAP1</accession>
<dbReference type="PROSITE" id="PS00061">
    <property type="entry name" value="ADH_SHORT"/>
    <property type="match status" value="1"/>
</dbReference>
<dbReference type="OrthoDB" id="9810734at2"/>
<evidence type="ECO:0000256" key="3">
    <source>
        <dbReference type="RuleBase" id="RU000363"/>
    </source>
</evidence>
<sequence>MKLTGNTILITGGASGIGLALARRLSERGNQVIVCSRKQEALAYARAEVPALATRVCDVADAESRRSMVEWLKAEYPNLNIVINNAGVQHHRDFNSDPGMETLDQEVAINLTAPIHLIALLLPMLKQQQNAVIVNISSGLAFSPMADVPVYCATKAAIHSFTLSLRHQLKQTGIRVVEIAPPIVDTGLGGGTRSGGTASRMMVTPEAFATDALAQLEADKDEVLVGISVQTRQLGEAMFERMNNRS</sequence>
<dbReference type="InterPro" id="IPR020904">
    <property type="entry name" value="Sc_DH/Rdtase_CS"/>
</dbReference>
<protein>
    <submittedName>
        <fullName evidence="5">SDR family NAD(P)-dependent oxidoreductase</fullName>
    </submittedName>
</protein>
<dbReference type="Gene3D" id="3.40.50.720">
    <property type="entry name" value="NAD(P)-binding Rossmann-like Domain"/>
    <property type="match status" value="1"/>
</dbReference>
<dbReference type="GO" id="GO:0016491">
    <property type="term" value="F:oxidoreductase activity"/>
    <property type="evidence" value="ECO:0007669"/>
    <property type="project" value="UniProtKB-KW"/>
</dbReference>
<comment type="caution">
    <text evidence="5">The sequence shown here is derived from an EMBL/GenBank/DDBJ whole genome shotgun (WGS) entry which is preliminary data.</text>
</comment>
<dbReference type="Proteomes" id="UP000272706">
    <property type="component" value="Unassembled WGS sequence"/>
</dbReference>
<dbReference type="InterPro" id="IPR002347">
    <property type="entry name" value="SDR_fam"/>
</dbReference>
<dbReference type="InterPro" id="IPR036291">
    <property type="entry name" value="NAD(P)-bd_dom_sf"/>
</dbReference>
<dbReference type="CDD" id="cd05370">
    <property type="entry name" value="SDR_c2"/>
    <property type="match status" value="1"/>
</dbReference>
<dbReference type="AlphaFoldDB" id="A0A3A5KAP1"/>
<dbReference type="SUPFAM" id="SSF51735">
    <property type="entry name" value="NAD(P)-binding Rossmann-fold domains"/>
    <property type="match status" value="1"/>
</dbReference>
<feature type="domain" description="Ketoreductase" evidence="4">
    <location>
        <begin position="6"/>
        <end position="186"/>
    </location>
</feature>
<dbReference type="GO" id="GO:0016020">
    <property type="term" value="C:membrane"/>
    <property type="evidence" value="ECO:0007669"/>
    <property type="project" value="TreeGrafter"/>
</dbReference>
<dbReference type="PANTHER" id="PTHR44196:SF1">
    <property type="entry name" value="DEHYDROGENASE_REDUCTASE SDR FAMILY MEMBER 7B"/>
    <property type="match status" value="1"/>
</dbReference>
<dbReference type="PRINTS" id="PR00081">
    <property type="entry name" value="GDHRDH"/>
</dbReference>
<dbReference type="PRINTS" id="PR00080">
    <property type="entry name" value="SDRFAMILY"/>
</dbReference>
<name>A0A3A5KAP1_9HYPH</name>
<evidence type="ECO:0000256" key="2">
    <source>
        <dbReference type="ARBA" id="ARBA00023002"/>
    </source>
</evidence>
<dbReference type="InterPro" id="IPR057326">
    <property type="entry name" value="KR_dom"/>
</dbReference>